<gene>
    <name evidence="1" type="ORF">B296_00045192</name>
</gene>
<accession>A0A426YDE7</accession>
<sequence length="182" mass="20599">MQSNSIDWTGSLESSVTPFGRPLVRVRHWRRALLVREALMATSSMPPSSCTKNLLIRSTAVTERREQDPKAQRTMACSCLPLLAHHSKTRLVHWSRTVQVYTTSSVRERERRSSSTWLRVMGKVFLFHVLPDAVHTQLVPRGRLETHPNAREATGRTQSTAARFTLFLLLSSGEGPRRILVG</sequence>
<dbReference type="AlphaFoldDB" id="A0A426YDE7"/>
<proteinExistence type="predicted"/>
<dbReference type="EMBL" id="AMZH03013156">
    <property type="protein sequence ID" value="RRT49723.1"/>
    <property type="molecule type" value="Genomic_DNA"/>
</dbReference>
<organism evidence="1 2">
    <name type="scientific">Ensete ventricosum</name>
    <name type="common">Abyssinian banana</name>
    <name type="synonym">Musa ensete</name>
    <dbReference type="NCBI Taxonomy" id="4639"/>
    <lineage>
        <taxon>Eukaryota</taxon>
        <taxon>Viridiplantae</taxon>
        <taxon>Streptophyta</taxon>
        <taxon>Embryophyta</taxon>
        <taxon>Tracheophyta</taxon>
        <taxon>Spermatophyta</taxon>
        <taxon>Magnoliopsida</taxon>
        <taxon>Liliopsida</taxon>
        <taxon>Zingiberales</taxon>
        <taxon>Musaceae</taxon>
        <taxon>Ensete</taxon>
    </lineage>
</organism>
<reference evidence="1 2" key="1">
    <citation type="journal article" date="2014" name="Agronomy (Basel)">
        <title>A Draft Genome Sequence for Ensete ventricosum, the Drought-Tolerant Tree Against Hunger.</title>
        <authorList>
            <person name="Harrison J."/>
            <person name="Moore K.A."/>
            <person name="Paszkiewicz K."/>
            <person name="Jones T."/>
            <person name="Grant M."/>
            <person name="Ambacheew D."/>
            <person name="Muzemil S."/>
            <person name="Studholme D.J."/>
        </authorList>
    </citation>
    <scope>NUCLEOTIDE SEQUENCE [LARGE SCALE GENOMIC DNA]</scope>
</reference>
<name>A0A426YDE7_ENSVE</name>
<dbReference type="Proteomes" id="UP000287651">
    <property type="component" value="Unassembled WGS sequence"/>
</dbReference>
<comment type="caution">
    <text evidence="1">The sequence shown here is derived from an EMBL/GenBank/DDBJ whole genome shotgun (WGS) entry which is preliminary data.</text>
</comment>
<evidence type="ECO:0000313" key="1">
    <source>
        <dbReference type="EMBL" id="RRT49723.1"/>
    </source>
</evidence>
<evidence type="ECO:0000313" key="2">
    <source>
        <dbReference type="Proteomes" id="UP000287651"/>
    </source>
</evidence>
<protein>
    <submittedName>
        <fullName evidence="1">Uncharacterized protein</fullName>
    </submittedName>
</protein>